<protein>
    <submittedName>
        <fullName evidence="1">9814_t:CDS:1</fullName>
    </submittedName>
</protein>
<keyword evidence="2" id="KW-1185">Reference proteome</keyword>
<dbReference type="PANTHER" id="PTHR14187:SF5">
    <property type="entry name" value="HEAT SHOCK 70 KDA PROTEIN 12A"/>
    <property type="match status" value="1"/>
</dbReference>
<dbReference type="OrthoDB" id="2364712at2759"/>
<dbReference type="AlphaFoldDB" id="A0A9N9HWG6"/>
<evidence type="ECO:0000313" key="2">
    <source>
        <dbReference type="Proteomes" id="UP000789570"/>
    </source>
</evidence>
<dbReference type="Proteomes" id="UP000789570">
    <property type="component" value="Unassembled WGS sequence"/>
</dbReference>
<dbReference type="EMBL" id="CAJVPQ010008734">
    <property type="protein sequence ID" value="CAG8709414.1"/>
    <property type="molecule type" value="Genomic_DNA"/>
</dbReference>
<proteinExistence type="predicted"/>
<name>A0A9N9HWG6_9GLOM</name>
<sequence length="232" mass="27015">MRTCVFETELLRNLNSQNLVFLTELNYIVIDCGDETVDLIIQQFIDDDKLSKIIERIENYSDKSYIDQEFFKFIECRSEFSTVNLDLDDVKAIFNPVIERIIRLVNAQLLLSNNYSALILVSEFRTDIMGKWIRGDPEERNYLVAELLHLTDYVLQCKMSFDIYITPEDDAKYIDDLLVKSLEKWSIELPLSLHDDDHSILFTLMFGSVEIQATAVNTGTGDIYETTFDLYI</sequence>
<reference evidence="1" key="1">
    <citation type="submission" date="2021-06" db="EMBL/GenBank/DDBJ databases">
        <authorList>
            <person name="Kallberg Y."/>
            <person name="Tangrot J."/>
            <person name="Rosling A."/>
        </authorList>
    </citation>
    <scope>NUCLEOTIDE SEQUENCE</scope>
    <source>
        <strain evidence="1">UK204</strain>
    </source>
</reference>
<accession>A0A9N9HWG6</accession>
<evidence type="ECO:0000313" key="1">
    <source>
        <dbReference type="EMBL" id="CAG8709414.1"/>
    </source>
</evidence>
<gene>
    <name evidence="1" type="ORF">FCALED_LOCUS13844</name>
</gene>
<comment type="caution">
    <text evidence="1">The sequence shown here is derived from an EMBL/GenBank/DDBJ whole genome shotgun (WGS) entry which is preliminary data.</text>
</comment>
<dbReference type="PANTHER" id="PTHR14187">
    <property type="entry name" value="ALPHA KINASE/ELONGATION FACTOR 2 KINASE"/>
    <property type="match status" value="1"/>
</dbReference>
<organism evidence="1 2">
    <name type="scientific">Funneliformis caledonium</name>
    <dbReference type="NCBI Taxonomy" id="1117310"/>
    <lineage>
        <taxon>Eukaryota</taxon>
        <taxon>Fungi</taxon>
        <taxon>Fungi incertae sedis</taxon>
        <taxon>Mucoromycota</taxon>
        <taxon>Glomeromycotina</taxon>
        <taxon>Glomeromycetes</taxon>
        <taxon>Glomerales</taxon>
        <taxon>Glomeraceae</taxon>
        <taxon>Funneliformis</taxon>
    </lineage>
</organism>